<organism evidence="4">
    <name type="scientific">Anthurium amnicola</name>
    <dbReference type="NCBI Taxonomy" id="1678845"/>
    <lineage>
        <taxon>Eukaryota</taxon>
        <taxon>Viridiplantae</taxon>
        <taxon>Streptophyta</taxon>
        <taxon>Embryophyta</taxon>
        <taxon>Tracheophyta</taxon>
        <taxon>Spermatophyta</taxon>
        <taxon>Magnoliopsida</taxon>
        <taxon>Liliopsida</taxon>
        <taxon>Araceae</taxon>
        <taxon>Pothoideae</taxon>
        <taxon>Potheae</taxon>
        <taxon>Anthurium</taxon>
    </lineage>
</organism>
<evidence type="ECO:0000256" key="2">
    <source>
        <dbReference type="SAM" id="Phobius"/>
    </source>
</evidence>
<protein>
    <recommendedName>
        <fullName evidence="5">Transmembrane protein</fullName>
    </recommendedName>
</protein>
<dbReference type="EMBL" id="GDJX01021043">
    <property type="protein sequence ID" value="JAT46893.1"/>
    <property type="molecule type" value="Transcribed_RNA"/>
</dbReference>
<dbReference type="EMBL" id="GDJX01012020">
    <property type="protein sequence ID" value="JAT55916.1"/>
    <property type="molecule type" value="Transcribed_RNA"/>
</dbReference>
<sequence>MVNESGKSMDLKGLRGNDIVLDIESGITTSEDTTWGAKQEKQVLIRGWSGGLVNADRAVGAEEVGDVGNLFVTCVDLPTESGASEKSGGEENVGSAEKMGDEKPKKKKKTCRKHPKPPRPPRAPSLDAADQKLVQEISQFTMLKRARMERMKALRRMKNPKSSSSSTNLFALAITILFCLVIVWQVAGFCSRSHSNVQFKGSPESSIGTRGALISVQFFRNVSPSTNGSTSSTSVSPNIVEQAVGLDSNDHGAVHRAAG</sequence>
<dbReference type="AlphaFoldDB" id="A0A1D1YMP5"/>
<name>A0A1D1YMP5_9ARAE</name>
<dbReference type="PANTHER" id="PTHR34188">
    <property type="entry name" value="OS01G0299500 PROTEIN"/>
    <property type="match status" value="1"/>
</dbReference>
<accession>A0A1D1YMP5</accession>
<keyword evidence="2" id="KW-0472">Membrane</keyword>
<evidence type="ECO:0000313" key="3">
    <source>
        <dbReference type="EMBL" id="JAT46893.1"/>
    </source>
</evidence>
<evidence type="ECO:0000313" key="4">
    <source>
        <dbReference type="EMBL" id="JAT55916.1"/>
    </source>
</evidence>
<feature type="compositionally biased region" description="Basic residues" evidence="1">
    <location>
        <begin position="105"/>
        <end position="119"/>
    </location>
</feature>
<proteinExistence type="predicted"/>
<dbReference type="PANTHER" id="PTHR34188:SF5">
    <property type="entry name" value="OS05G0131900 PROTEIN"/>
    <property type="match status" value="1"/>
</dbReference>
<feature type="transmembrane region" description="Helical" evidence="2">
    <location>
        <begin position="166"/>
        <end position="187"/>
    </location>
</feature>
<keyword evidence="2" id="KW-0812">Transmembrane</keyword>
<reference evidence="4" key="1">
    <citation type="submission" date="2015-07" db="EMBL/GenBank/DDBJ databases">
        <title>Transcriptome Assembly of Anthurium amnicola.</title>
        <authorList>
            <person name="Suzuki J."/>
        </authorList>
    </citation>
    <scope>NUCLEOTIDE SEQUENCE</scope>
</reference>
<evidence type="ECO:0008006" key="5">
    <source>
        <dbReference type="Google" id="ProtNLM"/>
    </source>
</evidence>
<keyword evidence="2" id="KW-1133">Transmembrane helix</keyword>
<gene>
    <name evidence="3" type="ORF">g.46705</name>
    <name evidence="4" type="ORF">g.46711</name>
</gene>
<feature type="region of interest" description="Disordered" evidence="1">
    <location>
        <begin position="79"/>
        <end position="130"/>
    </location>
</feature>
<evidence type="ECO:0000256" key="1">
    <source>
        <dbReference type="SAM" id="MobiDB-lite"/>
    </source>
</evidence>